<proteinExistence type="predicted"/>
<gene>
    <name evidence="2" type="ORF">AAFF_G00411040</name>
</gene>
<name>A0AAD7SB64_9TELE</name>
<keyword evidence="3" id="KW-1185">Reference proteome</keyword>
<organism evidence="2 3">
    <name type="scientific">Aldrovandia affinis</name>
    <dbReference type="NCBI Taxonomy" id="143900"/>
    <lineage>
        <taxon>Eukaryota</taxon>
        <taxon>Metazoa</taxon>
        <taxon>Chordata</taxon>
        <taxon>Craniata</taxon>
        <taxon>Vertebrata</taxon>
        <taxon>Euteleostomi</taxon>
        <taxon>Actinopterygii</taxon>
        <taxon>Neopterygii</taxon>
        <taxon>Teleostei</taxon>
        <taxon>Notacanthiformes</taxon>
        <taxon>Halosauridae</taxon>
        <taxon>Aldrovandia</taxon>
    </lineage>
</organism>
<sequence>MLISRQSKSAQPFSTNSRGDSWSPMVTGQEEEHKTAYLSPPRPKSTVTFSTQARNRRARESKSQVLSIMQLRQMATIDSISEKELTSQQEHVRQEKEKLKILLRQKLSQKIKTFLRKLDVPETRLDN</sequence>
<evidence type="ECO:0000313" key="3">
    <source>
        <dbReference type="Proteomes" id="UP001221898"/>
    </source>
</evidence>
<comment type="caution">
    <text evidence="2">The sequence shown here is derived from an EMBL/GenBank/DDBJ whole genome shotgun (WGS) entry which is preliminary data.</text>
</comment>
<dbReference type="EMBL" id="JAINUG010000083">
    <property type="protein sequence ID" value="KAJ8399392.1"/>
    <property type="molecule type" value="Genomic_DNA"/>
</dbReference>
<evidence type="ECO:0000313" key="2">
    <source>
        <dbReference type="EMBL" id="KAJ8399392.1"/>
    </source>
</evidence>
<feature type="region of interest" description="Disordered" evidence="1">
    <location>
        <begin position="1"/>
        <end position="64"/>
    </location>
</feature>
<dbReference type="AlphaFoldDB" id="A0AAD7SB64"/>
<evidence type="ECO:0000256" key="1">
    <source>
        <dbReference type="SAM" id="MobiDB-lite"/>
    </source>
</evidence>
<reference evidence="2" key="1">
    <citation type="journal article" date="2023" name="Science">
        <title>Genome structures resolve the early diversification of teleost fishes.</title>
        <authorList>
            <person name="Parey E."/>
            <person name="Louis A."/>
            <person name="Montfort J."/>
            <person name="Bouchez O."/>
            <person name="Roques C."/>
            <person name="Iampietro C."/>
            <person name="Lluch J."/>
            <person name="Castinel A."/>
            <person name="Donnadieu C."/>
            <person name="Desvignes T."/>
            <person name="Floi Bucao C."/>
            <person name="Jouanno E."/>
            <person name="Wen M."/>
            <person name="Mejri S."/>
            <person name="Dirks R."/>
            <person name="Jansen H."/>
            <person name="Henkel C."/>
            <person name="Chen W.J."/>
            <person name="Zahm M."/>
            <person name="Cabau C."/>
            <person name="Klopp C."/>
            <person name="Thompson A.W."/>
            <person name="Robinson-Rechavi M."/>
            <person name="Braasch I."/>
            <person name="Lecointre G."/>
            <person name="Bobe J."/>
            <person name="Postlethwait J.H."/>
            <person name="Berthelot C."/>
            <person name="Roest Crollius H."/>
            <person name="Guiguen Y."/>
        </authorList>
    </citation>
    <scope>NUCLEOTIDE SEQUENCE</scope>
    <source>
        <strain evidence="2">NC1722</strain>
    </source>
</reference>
<accession>A0AAD7SB64</accession>
<dbReference type="Proteomes" id="UP001221898">
    <property type="component" value="Unassembled WGS sequence"/>
</dbReference>
<protein>
    <submittedName>
        <fullName evidence="2">Uncharacterized protein</fullName>
    </submittedName>
</protein>
<feature type="compositionally biased region" description="Polar residues" evidence="1">
    <location>
        <begin position="1"/>
        <end position="26"/>
    </location>
</feature>